<keyword evidence="7" id="KW-0805">Transcription regulation</keyword>
<keyword evidence="6 12" id="KW-0068">Autocatalytic cleavage</keyword>
<keyword evidence="8" id="KW-0238">DNA-binding</keyword>
<evidence type="ECO:0000256" key="11">
    <source>
        <dbReference type="ARBA" id="ARBA00023236"/>
    </source>
</evidence>
<keyword evidence="4" id="KW-0227">DNA damage</keyword>
<keyword evidence="9" id="KW-0804">Transcription</keyword>
<dbReference type="GO" id="GO:0006260">
    <property type="term" value="P:DNA replication"/>
    <property type="evidence" value="ECO:0007669"/>
    <property type="project" value="UniProtKB-KW"/>
</dbReference>
<dbReference type="InterPro" id="IPR015927">
    <property type="entry name" value="Peptidase_S24_S26A/B/C"/>
</dbReference>
<dbReference type="GO" id="GO:0003677">
    <property type="term" value="F:DNA binding"/>
    <property type="evidence" value="ECO:0007669"/>
    <property type="project" value="UniProtKB-KW"/>
</dbReference>
<evidence type="ECO:0000256" key="8">
    <source>
        <dbReference type="ARBA" id="ARBA00023125"/>
    </source>
</evidence>
<evidence type="ECO:0000256" key="4">
    <source>
        <dbReference type="ARBA" id="ARBA00022763"/>
    </source>
</evidence>
<evidence type="ECO:0000256" key="5">
    <source>
        <dbReference type="ARBA" id="ARBA00022801"/>
    </source>
</evidence>
<dbReference type="PRINTS" id="PR00726">
    <property type="entry name" value="LEXASERPTASE"/>
</dbReference>
<dbReference type="InterPro" id="IPR010982">
    <property type="entry name" value="Lambda_DNA-bd_dom_sf"/>
</dbReference>
<reference evidence="14 15" key="1">
    <citation type="submission" date="2019-03" db="EMBL/GenBank/DDBJ databases">
        <title>Subsurface microbial communities from deep shales in Ohio and West Virginia, USA.</title>
        <authorList>
            <person name="Wrighton K."/>
        </authorList>
    </citation>
    <scope>NUCLEOTIDE SEQUENCE [LARGE SCALE GENOMIC DNA]</scope>
    <source>
        <strain evidence="14 15">MA284_T2</strain>
    </source>
</reference>
<dbReference type="OrthoDB" id="1863057at2"/>
<keyword evidence="5 12" id="KW-0378">Hydrolase</keyword>
<protein>
    <submittedName>
        <fullName evidence="14">Repressor LexA</fullName>
    </submittedName>
</protein>
<keyword evidence="11" id="KW-0742">SOS response</keyword>
<comment type="similarity">
    <text evidence="1 12">Belongs to the peptidase S24 family.</text>
</comment>
<evidence type="ECO:0000256" key="1">
    <source>
        <dbReference type="ARBA" id="ARBA00007484"/>
    </source>
</evidence>
<feature type="domain" description="HTH cro/C1-type" evidence="13">
    <location>
        <begin position="7"/>
        <end position="61"/>
    </location>
</feature>
<evidence type="ECO:0000256" key="10">
    <source>
        <dbReference type="ARBA" id="ARBA00023204"/>
    </source>
</evidence>
<dbReference type="CDD" id="cd06529">
    <property type="entry name" value="S24_LexA-like"/>
    <property type="match status" value="1"/>
</dbReference>
<dbReference type="SMART" id="SM00530">
    <property type="entry name" value="HTH_XRE"/>
    <property type="match status" value="1"/>
</dbReference>
<dbReference type="Pfam" id="PF01381">
    <property type="entry name" value="HTH_3"/>
    <property type="match status" value="1"/>
</dbReference>
<keyword evidence="3" id="KW-0235">DNA replication</keyword>
<dbReference type="NCBIfam" id="TIGR00498">
    <property type="entry name" value="lexA"/>
    <property type="match status" value="1"/>
</dbReference>
<evidence type="ECO:0000313" key="15">
    <source>
        <dbReference type="Proteomes" id="UP000295064"/>
    </source>
</evidence>
<dbReference type="PANTHER" id="PTHR33516:SF2">
    <property type="entry name" value="LEXA REPRESSOR-RELATED"/>
    <property type="match status" value="1"/>
</dbReference>
<comment type="caution">
    <text evidence="14">The sequence shown here is derived from an EMBL/GenBank/DDBJ whole genome shotgun (WGS) entry which is preliminary data.</text>
</comment>
<dbReference type="Gene3D" id="2.10.109.10">
    <property type="entry name" value="Umud Fragment, subunit A"/>
    <property type="match status" value="1"/>
</dbReference>
<dbReference type="GO" id="GO:0006281">
    <property type="term" value="P:DNA repair"/>
    <property type="evidence" value="ECO:0007669"/>
    <property type="project" value="UniProtKB-KW"/>
</dbReference>
<proteinExistence type="inferred from homology"/>
<dbReference type="InterPro" id="IPR006197">
    <property type="entry name" value="Peptidase_S24_LexA"/>
</dbReference>
<evidence type="ECO:0000256" key="9">
    <source>
        <dbReference type="ARBA" id="ARBA00023163"/>
    </source>
</evidence>
<dbReference type="InterPro" id="IPR006200">
    <property type="entry name" value="LexA"/>
</dbReference>
<gene>
    <name evidence="14" type="ORF">DFR79_13261</name>
</gene>
<sequence>MSLGEKIKKIRKEAGYTQSDLREKANISKGYLSEIENDKQEPSLKVLRRIAKALGISSSYLLSEFENHENKIEGYKEFEIIPVLGSIAAGQPVFAEENIKEYAKVPTEKVQNGQYFYLEVSGDSMIGAGIHEGDLVLVRKQNDVAHKEIAVVMVNAHDATLKRVFKQNGNVILQPENKKYDPIFIKSKDARIIGKVVGLTRSF</sequence>
<dbReference type="GO" id="GO:0009432">
    <property type="term" value="P:SOS response"/>
    <property type="evidence" value="ECO:0007669"/>
    <property type="project" value="UniProtKB-KW"/>
</dbReference>
<keyword evidence="2" id="KW-0678">Repressor</keyword>
<evidence type="ECO:0000256" key="7">
    <source>
        <dbReference type="ARBA" id="ARBA00023015"/>
    </source>
</evidence>
<evidence type="ECO:0000256" key="6">
    <source>
        <dbReference type="ARBA" id="ARBA00022813"/>
    </source>
</evidence>
<dbReference type="SUPFAM" id="SSF47413">
    <property type="entry name" value="lambda repressor-like DNA-binding domains"/>
    <property type="match status" value="1"/>
</dbReference>
<dbReference type="InterPro" id="IPR039418">
    <property type="entry name" value="LexA-like"/>
</dbReference>
<dbReference type="RefSeq" id="WP_133516106.1">
    <property type="nucleotide sequence ID" value="NZ_SNWX01000032.1"/>
</dbReference>
<dbReference type="GO" id="GO:0004252">
    <property type="term" value="F:serine-type endopeptidase activity"/>
    <property type="evidence" value="ECO:0007669"/>
    <property type="project" value="InterPro"/>
</dbReference>
<evidence type="ECO:0000256" key="2">
    <source>
        <dbReference type="ARBA" id="ARBA00022491"/>
    </source>
</evidence>
<dbReference type="SUPFAM" id="SSF51306">
    <property type="entry name" value="LexA/Signal peptidase"/>
    <property type="match status" value="1"/>
</dbReference>
<dbReference type="Pfam" id="PF00717">
    <property type="entry name" value="Peptidase_S24"/>
    <property type="match status" value="1"/>
</dbReference>
<dbReference type="InterPro" id="IPR050077">
    <property type="entry name" value="LexA_repressor"/>
</dbReference>
<evidence type="ECO:0000259" key="13">
    <source>
        <dbReference type="PROSITE" id="PS50943"/>
    </source>
</evidence>
<evidence type="ECO:0000313" key="14">
    <source>
        <dbReference type="EMBL" id="TDO77729.1"/>
    </source>
</evidence>
<evidence type="ECO:0000256" key="12">
    <source>
        <dbReference type="RuleBase" id="RU003991"/>
    </source>
</evidence>
<accession>A0A4R6LEY1</accession>
<name>A0A4R6LEY1_9FIRM</name>
<dbReference type="InterPro" id="IPR001387">
    <property type="entry name" value="Cro/C1-type_HTH"/>
</dbReference>
<dbReference type="PANTHER" id="PTHR33516">
    <property type="entry name" value="LEXA REPRESSOR"/>
    <property type="match status" value="1"/>
</dbReference>
<dbReference type="CDD" id="cd00093">
    <property type="entry name" value="HTH_XRE"/>
    <property type="match status" value="1"/>
</dbReference>
<dbReference type="EMBL" id="SNWX01000032">
    <property type="protein sequence ID" value="TDO77729.1"/>
    <property type="molecule type" value="Genomic_DNA"/>
</dbReference>
<organism evidence="14 15">
    <name type="scientific">Halanaerobium saccharolyticum</name>
    <dbReference type="NCBI Taxonomy" id="43595"/>
    <lineage>
        <taxon>Bacteria</taxon>
        <taxon>Bacillati</taxon>
        <taxon>Bacillota</taxon>
        <taxon>Clostridia</taxon>
        <taxon>Halanaerobiales</taxon>
        <taxon>Halanaerobiaceae</taxon>
        <taxon>Halanaerobium</taxon>
    </lineage>
</organism>
<keyword evidence="10" id="KW-0234">DNA repair</keyword>
<dbReference type="PROSITE" id="PS50943">
    <property type="entry name" value="HTH_CROC1"/>
    <property type="match status" value="1"/>
</dbReference>
<dbReference type="Proteomes" id="UP000295064">
    <property type="component" value="Unassembled WGS sequence"/>
</dbReference>
<dbReference type="GO" id="GO:0045892">
    <property type="term" value="P:negative regulation of DNA-templated transcription"/>
    <property type="evidence" value="ECO:0007669"/>
    <property type="project" value="InterPro"/>
</dbReference>
<evidence type="ECO:0000256" key="3">
    <source>
        <dbReference type="ARBA" id="ARBA00022705"/>
    </source>
</evidence>
<dbReference type="InterPro" id="IPR036286">
    <property type="entry name" value="LexA/Signal_pep-like_sf"/>
</dbReference>
<dbReference type="AlphaFoldDB" id="A0A4R6LEY1"/>
<dbReference type="Gene3D" id="1.10.260.40">
    <property type="entry name" value="lambda repressor-like DNA-binding domains"/>
    <property type="match status" value="1"/>
</dbReference>